<dbReference type="GO" id="GO:0004497">
    <property type="term" value="F:monooxygenase activity"/>
    <property type="evidence" value="ECO:0007669"/>
    <property type="project" value="UniProtKB-ARBA"/>
</dbReference>
<dbReference type="SUPFAM" id="SSF50022">
    <property type="entry name" value="ISP domain"/>
    <property type="match status" value="1"/>
</dbReference>
<dbReference type="Pfam" id="PF00355">
    <property type="entry name" value="Rieske"/>
    <property type="match status" value="1"/>
</dbReference>
<feature type="domain" description="Rieske" evidence="5">
    <location>
        <begin position="6"/>
        <end position="95"/>
    </location>
</feature>
<evidence type="ECO:0000313" key="6">
    <source>
        <dbReference type="EMBL" id="TFE91262.1"/>
    </source>
</evidence>
<dbReference type="GO" id="GO:0046872">
    <property type="term" value="F:metal ion binding"/>
    <property type="evidence" value="ECO:0007669"/>
    <property type="project" value="UniProtKB-KW"/>
</dbReference>
<keyword evidence="7" id="KW-1185">Reference proteome</keyword>
<evidence type="ECO:0000256" key="4">
    <source>
        <dbReference type="ARBA" id="ARBA00023014"/>
    </source>
</evidence>
<proteinExistence type="predicted"/>
<dbReference type="InterPro" id="IPR036922">
    <property type="entry name" value="Rieske_2Fe-2S_sf"/>
</dbReference>
<dbReference type="Gene3D" id="2.102.10.10">
    <property type="entry name" value="Rieske [2Fe-2S] iron-sulphur domain"/>
    <property type="match status" value="1"/>
</dbReference>
<keyword evidence="1" id="KW-0001">2Fe-2S</keyword>
<dbReference type="AlphaFoldDB" id="A0A4Y8Q9X3"/>
<keyword evidence="3" id="KW-0408">Iron</keyword>
<dbReference type="GO" id="GO:0051537">
    <property type="term" value="F:2 iron, 2 sulfur cluster binding"/>
    <property type="evidence" value="ECO:0007669"/>
    <property type="project" value="UniProtKB-KW"/>
</dbReference>
<dbReference type="InterPro" id="IPR017941">
    <property type="entry name" value="Rieske_2Fe-2S"/>
</dbReference>
<evidence type="ECO:0000313" key="7">
    <source>
        <dbReference type="Proteomes" id="UP000298246"/>
    </source>
</evidence>
<accession>A0A4Y8Q9X3</accession>
<evidence type="ECO:0000256" key="1">
    <source>
        <dbReference type="ARBA" id="ARBA00022714"/>
    </source>
</evidence>
<organism evidence="6 7">
    <name type="scientific">Paenibacillus athensensis</name>
    <dbReference type="NCBI Taxonomy" id="1967502"/>
    <lineage>
        <taxon>Bacteria</taxon>
        <taxon>Bacillati</taxon>
        <taxon>Bacillota</taxon>
        <taxon>Bacilli</taxon>
        <taxon>Bacillales</taxon>
        <taxon>Paenibacillaceae</taxon>
        <taxon>Paenibacillus</taxon>
    </lineage>
</organism>
<gene>
    <name evidence="6" type="ORF">B5M42_02110</name>
</gene>
<sequence>MKEALIGPVRPDSELPLEVSLDGRDYYLLKGAAGARLLVSRRCPHAGQAVEFEDGELACPMHGWAFDPANGACLNVPGKGLAAYPVEERSGQWLALFPEDGALG</sequence>
<dbReference type="EMBL" id="MYFO01000002">
    <property type="protein sequence ID" value="TFE91262.1"/>
    <property type="molecule type" value="Genomic_DNA"/>
</dbReference>
<keyword evidence="4" id="KW-0411">Iron-sulfur</keyword>
<dbReference type="CDD" id="cd03467">
    <property type="entry name" value="Rieske"/>
    <property type="match status" value="1"/>
</dbReference>
<dbReference type="Proteomes" id="UP000298246">
    <property type="component" value="Unassembled WGS sequence"/>
</dbReference>
<keyword evidence="2" id="KW-0479">Metal-binding</keyword>
<evidence type="ECO:0000256" key="3">
    <source>
        <dbReference type="ARBA" id="ARBA00023004"/>
    </source>
</evidence>
<evidence type="ECO:0000259" key="5">
    <source>
        <dbReference type="PROSITE" id="PS51296"/>
    </source>
</evidence>
<dbReference type="OrthoDB" id="2614894at2"/>
<reference evidence="6 7" key="1">
    <citation type="submission" date="2017-03" db="EMBL/GenBank/DDBJ databases">
        <title>Isolation of Levoglucosan Utilizing Bacteria.</title>
        <authorList>
            <person name="Arya A.S."/>
        </authorList>
    </citation>
    <scope>NUCLEOTIDE SEQUENCE [LARGE SCALE GENOMIC DNA]</scope>
    <source>
        <strain evidence="6 7">MEC069</strain>
    </source>
</reference>
<dbReference type="GO" id="GO:0016705">
    <property type="term" value="F:oxidoreductase activity, acting on paired donors, with incorporation or reduction of molecular oxygen"/>
    <property type="evidence" value="ECO:0007669"/>
    <property type="project" value="UniProtKB-ARBA"/>
</dbReference>
<dbReference type="PROSITE" id="PS51296">
    <property type="entry name" value="RIESKE"/>
    <property type="match status" value="1"/>
</dbReference>
<name>A0A4Y8Q9X3_9BACL</name>
<dbReference type="RefSeq" id="WP_134749206.1">
    <property type="nucleotide sequence ID" value="NZ_MYFO02000004.1"/>
</dbReference>
<protein>
    <recommendedName>
        <fullName evidence="5">Rieske domain-containing protein</fullName>
    </recommendedName>
</protein>
<comment type="caution">
    <text evidence="6">The sequence shown here is derived from an EMBL/GenBank/DDBJ whole genome shotgun (WGS) entry which is preliminary data.</text>
</comment>
<evidence type="ECO:0000256" key="2">
    <source>
        <dbReference type="ARBA" id="ARBA00022723"/>
    </source>
</evidence>